<gene>
    <name evidence="1" type="ORF">Ahy_B01g053811</name>
</gene>
<sequence>MVLVEQGAEQLYTDHLHPFLLRHQARLDQVVDVVYGEMSKSVIAHQVEFQLARSLRMNILVTSNQMVRNIILPVRREPNCIEGPKRLQVQDSESDEE</sequence>
<proteinExistence type="predicted"/>
<protein>
    <submittedName>
        <fullName evidence="1">Uncharacterized protein</fullName>
    </submittedName>
</protein>
<evidence type="ECO:0000313" key="2">
    <source>
        <dbReference type="Proteomes" id="UP000289738"/>
    </source>
</evidence>
<dbReference type="STRING" id="3818.A0A445ASR6"/>
<organism evidence="1 2">
    <name type="scientific">Arachis hypogaea</name>
    <name type="common">Peanut</name>
    <dbReference type="NCBI Taxonomy" id="3818"/>
    <lineage>
        <taxon>Eukaryota</taxon>
        <taxon>Viridiplantae</taxon>
        <taxon>Streptophyta</taxon>
        <taxon>Embryophyta</taxon>
        <taxon>Tracheophyta</taxon>
        <taxon>Spermatophyta</taxon>
        <taxon>Magnoliopsida</taxon>
        <taxon>eudicotyledons</taxon>
        <taxon>Gunneridae</taxon>
        <taxon>Pentapetalae</taxon>
        <taxon>rosids</taxon>
        <taxon>fabids</taxon>
        <taxon>Fabales</taxon>
        <taxon>Fabaceae</taxon>
        <taxon>Papilionoideae</taxon>
        <taxon>50 kb inversion clade</taxon>
        <taxon>dalbergioids sensu lato</taxon>
        <taxon>Dalbergieae</taxon>
        <taxon>Pterocarpus clade</taxon>
        <taxon>Arachis</taxon>
    </lineage>
</organism>
<dbReference type="Proteomes" id="UP000289738">
    <property type="component" value="Chromosome B01"/>
</dbReference>
<dbReference type="AlphaFoldDB" id="A0A445ASR6"/>
<keyword evidence="2" id="KW-1185">Reference proteome</keyword>
<name>A0A445ASR6_ARAHY</name>
<accession>A0A445ASR6</accession>
<comment type="caution">
    <text evidence="1">The sequence shown here is derived from an EMBL/GenBank/DDBJ whole genome shotgun (WGS) entry which is preliminary data.</text>
</comment>
<reference evidence="1 2" key="1">
    <citation type="submission" date="2019-01" db="EMBL/GenBank/DDBJ databases">
        <title>Sequencing of cultivated peanut Arachis hypogaea provides insights into genome evolution and oil improvement.</title>
        <authorList>
            <person name="Chen X."/>
        </authorList>
    </citation>
    <scope>NUCLEOTIDE SEQUENCE [LARGE SCALE GENOMIC DNA]</scope>
    <source>
        <strain evidence="2">cv. Fuhuasheng</strain>
        <tissue evidence="1">Leaves</tissue>
    </source>
</reference>
<evidence type="ECO:0000313" key="1">
    <source>
        <dbReference type="EMBL" id="RYR29434.1"/>
    </source>
</evidence>
<dbReference type="EMBL" id="SDMP01000011">
    <property type="protein sequence ID" value="RYR29434.1"/>
    <property type="molecule type" value="Genomic_DNA"/>
</dbReference>